<dbReference type="NCBIfam" id="TIGR02464">
    <property type="entry name" value="ribofla_fusion"/>
    <property type="match status" value="1"/>
</dbReference>
<keyword evidence="3" id="KW-1185">Reference proteome</keyword>
<dbReference type="Proteomes" id="UP000799429">
    <property type="component" value="Unassembled WGS sequence"/>
</dbReference>
<proteinExistence type="predicted"/>
<accession>A0A9P4VQL6</accession>
<gene>
    <name evidence="2" type="ORF">M501DRAFT_380756</name>
</gene>
<reference evidence="2" key="1">
    <citation type="journal article" date="2020" name="Stud. Mycol.">
        <title>101 Dothideomycetes genomes: a test case for predicting lifestyles and emergence of pathogens.</title>
        <authorList>
            <person name="Haridas S."/>
            <person name="Albert R."/>
            <person name="Binder M."/>
            <person name="Bloem J."/>
            <person name="Labutti K."/>
            <person name="Salamov A."/>
            <person name="Andreopoulos B."/>
            <person name="Baker S."/>
            <person name="Barry K."/>
            <person name="Bills G."/>
            <person name="Bluhm B."/>
            <person name="Cannon C."/>
            <person name="Castanera R."/>
            <person name="Culley D."/>
            <person name="Daum C."/>
            <person name="Ezra D."/>
            <person name="Gonzalez J."/>
            <person name="Henrissat B."/>
            <person name="Kuo A."/>
            <person name="Liang C."/>
            <person name="Lipzen A."/>
            <person name="Lutzoni F."/>
            <person name="Magnuson J."/>
            <person name="Mondo S."/>
            <person name="Nolan M."/>
            <person name="Ohm R."/>
            <person name="Pangilinan J."/>
            <person name="Park H.-J."/>
            <person name="Ramirez L."/>
            <person name="Alfaro M."/>
            <person name="Sun H."/>
            <person name="Tritt A."/>
            <person name="Yoshinaga Y."/>
            <person name="Zwiers L.-H."/>
            <person name="Turgeon B."/>
            <person name="Goodwin S."/>
            <person name="Spatafora J."/>
            <person name="Crous P."/>
            <person name="Grigoriev I."/>
        </authorList>
    </citation>
    <scope>NUCLEOTIDE SEQUENCE</scope>
    <source>
        <strain evidence="2">CBS 101060</strain>
    </source>
</reference>
<name>A0A9P4VQL6_9PEZI</name>
<dbReference type="Pfam" id="PF08719">
    <property type="entry name" value="NADAR"/>
    <property type="match status" value="1"/>
</dbReference>
<feature type="domain" description="NADAR" evidence="1">
    <location>
        <begin position="33"/>
        <end position="200"/>
    </location>
</feature>
<evidence type="ECO:0000313" key="3">
    <source>
        <dbReference type="Proteomes" id="UP000799429"/>
    </source>
</evidence>
<dbReference type="InterPro" id="IPR037238">
    <property type="entry name" value="YbiA-like_sf"/>
</dbReference>
<dbReference type="CDD" id="cd15457">
    <property type="entry name" value="NADAR"/>
    <property type="match status" value="1"/>
</dbReference>
<dbReference type="OrthoDB" id="206452at2759"/>
<comment type="caution">
    <text evidence="2">The sequence shown here is derived from an EMBL/GenBank/DDBJ whole genome shotgun (WGS) entry which is preliminary data.</text>
</comment>
<evidence type="ECO:0000313" key="2">
    <source>
        <dbReference type="EMBL" id="KAF2842051.1"/>
    </source>
</evidence>
<dbReference type="AlphaFoldDB" id="A0A9P4VQL6"/>
<dbReference type="InterPro" id="IPR012816">
    <property type="entry name" value="NADAR"/>
</dbReference>
<evidence type="ECO:0000259" key="1">
    <source>
        <dbReference type="Pfam" id="PF08719"/>
    </source>
</evidence>
<dbReference type="SUPFAM" id="SSF143990">
    <property type="entry name" value="YbiA-like"/>
    <property type="match status" value="1"/>
</dbReference>
<dbReference type="Gene3D" id="1.10.357.40">
    <property type="entry name" value="YbiA-like"/>
    <property type="match status" value="1"/>
</dbReference>
<dbReference type="EMBL" id="MU006090">
    <property type="protein sequence ID" value="KAF2842051.1"/>
    <property type="molecule type" value="Genomic_DNA"/>
</dbReference>
<protein>
    <submittedName>
        <fullName evidence="2">DUF1768-domain-containing protein</fullName>
    </submittedName>
</protein>
<organism evidence="2 3">
    <name type="scientific">Patellaria atrata CBS 101060</name>
    <dbReference type="NCBI Taxonomy" id="1346257"/>
    <lineage>
        <taxon>Eukaryota</taxon>
        <taxon>Fungi</taxon>
        <taxon>Dikarya</taxon>
        <taxon>Ascomycota</taxon>
        <taxon>Pezizomycotina</taxon>
        <taxon>Dothideomycetes</taxon>
        <taxon>Dothideomycetes incertae sedis</taxon>
        <taxon>Patellariales</taxon>
        <taxon>Patellariaceae</taxon>
        <taxon>Patellaria</taxon>
    </lineage>
</organism>
<sequence>MENLVDALLETIRSTTERFERLKNLITPTHIFFYGYELQVPEGTLQQWYPSSFLEIHPESFPYAPLADFGGIIRYQTAEHYMMYHKALFFRDLHAARAILAAHTPAEANSIGRKIQGFDRNLWVRERDKIVGRGNWLKFTQVEECRRALLATGNKILVEASPDDRTWGIGFWAEDAEGREEEWGENRLGKALMKVRDRLRREGWELQQGVNDIGGI</sequence>